<comment type="caution">
    <text evidence="1">The sequence shown here is derived from an EMBL/GenBank/DDBJ whole genome shotgun (WGS) entry which is preliminary data.</text>
</comment>
<accession>A0ACC6K0Z6</accession>
<sequence length="139" mass="14933">MVENPLEDQLRRLLTGLADQAIVRGEQFYYDDGELYADDVADIGLVAVLCIAQALSERTGLGGFGYEFELAAPANPIFPLHASPPDVLPDFFRVAPFVAAVFYGEVMAARQDLTLLYRAAVQSLQDGRGGALGQVAGVN</sequence>
<protein>
    <submittedName>
        <fullName evidence="1">Uncharacterized protein</fullName>
    </submittedName>
</protein>
<evidence type="ECO:0000313" key="1">
    <source>
        <dbReference type="EMBL" id="MDR6712129.1"/>
    </source>
</evidence>
<organism evidence="1 2">
    <name type="scientific">Pseudomonas hunanensis</name>
    <dbReference type="NCBI Taxonomy" id="1247546"/>
    <lineage>
        <taxon>Bacteria</taxon>
        <taxon>Pseudomonadati</taxon>
        <taxon>Pseudomonadota</taxon>
        <taxon>Gammaproteobacteria</taxon>
        <taxon>Pseudomonadales</taxon>
        <taxon>Pseudomonadaceae</taxon>
        <taxon>Pseudomonas</taxon>
    </lineage>
</organism>
<name>A0ACC6K0Z6_9PSED</name>
<dbReference type="EMBL" id="JAVDTH010000007">
    <property type="protein sequence ID" value="MDR6712129.1"/>
    <property type="molecule type" value="Genomic_DNA"/>
</dbReference>
<keyword evidence="2" id="KW-1185">Reference proteome</keyword>
<proteinExistence type="predicted"/>
<dbReference type="Proteomes" id="UP001259587">
    <property type="component" value="Unassembled WGS sequence"/>
</dbReference>
<reference evidence="1" key="1">
    <citation type="submission" date="2023-07" db="EMBL/GenBank/DDBJ databases">
        <title>Sorghum-associated microbial communities from plants grown in Nebraska, USA.</title>
        <authorList>
            <person name="Schachtman D."/>
        </authorList>
    </citation>
    <scope>NUCLEOTIDE SEQUENCE</scope>
    <source>
        <strain evidence="1">BE56</strain>
    </source>
</reference>
<gene>
    <name evidence="1" type="ORF">J2W83_001724</name>
</gene>
<evidence type="ECO:0000313" key="2">
    <source>
        <dbReference type="Proteomes" id="UP001259587"/>
    </source>
</evidence>